<keyword evidence="2" id="KW-0378">Hydrolase</keyword>
<reference evidence="3" key="2">
    <citation type="submission" date="2015-01" db="EMBL/GenBank/DDBJ databases">
        <title>Evolutionary Origins and Diversification of the Mycorrhizal Mutualists.</title>
        <authorList>
            <consortium name="DOE Joint Genome Institute"/>
            <consortium name="Mycorrhizal Genomics Consortium"/>
            <person name="Kohler A."/>
            <person name="Kuo A."/>
            <person name="Nagy L.G."/>
            <person name="Floudas D."/>
            <person name="Copeland A."/>
            <person name="Barry K.W."/>
            <person name="Cichocki N."/>
            <person name="Veneault-Fourrey C."/>
            <person name="LaButti K."/>
            <person name="Lindquist E.A."/>
            <person name="Lipzen A."/>
            <person name="Lundell T."/>
            <person name="Morin E."/>
            <person name="Murat C."/>
            <person name="Riley R."/>
            <person name="Ohm R."/>
            <person name="Sun H."/>
            <person name="Tunlid A."/>
            <person name="Henrissat B."/>
            <person name="Grigoriev I.V."/>
            <person name="Hibbett D.S."/>
            <person name="Martin F."/>
        </authorList>
    </citation>
    <scope>NUCLEOTIDE SEQUENCE [LARGE SCALE GENOMIC DNA]</scope>
    <source>
        <strain evidence="3">Zn</strain>
    </source>
</reference>
<dbReference type="SUPFAM" id="SSF48208">
    <property type="entry name" value="Six-hairpin glycosidases"/>
    <property type="match status" value="1"/>
</dbReference>
<dbReference type="InterPro" id="IPR035396">
    <property type="entry name" value="Bac_rhamnosid6H"/>
</dbReference>
<organism evidence="2 3">
    <name type="scientific">Oidiodendron maius (strain Zn)</name>
    <dbReference type="NCBI Taxonomy" id="913774"/>
    <lineage>
        <taxon>Eukaryota</taxon>
        <taxon>Fungi</taxon>
        <taxon>Dikarya</taxon>
        <taxon>Ascomycota</taxon>
        <taxon>Pezizomycotina</taxon>
        <taxon>Leotiomycetes</taxon>
        <taxon>Leotiomycetes incertae sedis</taxon>
        <taxon>Myxotrichaceae</taxon>
        <taxon>Oidiodendron</taxon>
    </lineage>
</organism>
<dbReference type="Proteomes" id="UP000054321">
    <property type="component" value="Unassembled WGS sequence"/>
</dbReference>
<dbReference type="HOGENOM" id="CLU_007933_3_0_1"/>
<proteinExistence type="predicted"/>
<dbReference type="GO" id="GO:0005975">
    <property type="term" value="P:carbohydrate metabolic process"/>
    <property type="evidence" value="ECO:0007669"/>
    <property type="project" value="InterPro"/>
</dbReference>
<sequence length="649" mass="69756">MTSNQDSGLICSAGYLVYGNNPWEKYILSPSSRNPGPKAVHAVLGNASTQQANDDSFVLHLSEGSLVSMDFGVEVGGRISFKVESESETPLSLAFAESPNFVRNISDDTGAIPFENWDQALTVTVSPGTTYYQMPKVSFRGGFRFVTFNGMADVTVSNITCEIGFATNMPNLRGGPGYFYASDAEADILNRVWYAGAYTVQTNIAPNDTGRHLPQVRPGWAYNATLGVLSPSLVDGAKRDRAIWPGDMGISGVTAMLAYGAAGREAVCNSLETLFYYQNASTGLLPFAGPDTASFRNGAQSDTYHAWGLIAIAEHATYSGDQAWLSEHWVNITRAVQYILDRLDPTTGLQNQTETNDWGRVGMGGFNSALNALDYRAIVSLAALSKNTSQASSWTTAAGNLKSSYNNALWDSGAGLYRDNTTTTLHPQDGNSLALLYNLTLNDTQAAAISAGLERNWNSIGPVTPELPDTITPFVSGLELLAHFRAGEVNRGFTLLRRLWGFLIDGPEFTGSTLVEGITANGSLYYRSTDGYAYDASYTSLSHGWSTAPTKALVADVLGFKVLGLGGRTWEVRPALGNLTSVKAGFETGLGWFEASVEVRGGFMIIELETPLETNGLLVLPTKYSKVAVDNVVSQNRSVKGGKRSIVCS</sequence>
<dbReference type="PANTHER" id="PTHR34987:SF6">
    <property type="entry name" value="ALPHA-L-RHAMNOSIDASE SIX-HAIRPIN GLYCOSIDASE DOMAIN-CONTAINING PROTEIN"/>
    <property type="match status" value="1"/>
</dbReference>
<dbReference type="EMBL" id="KN832892">
    <property type="protein sequence ID" value="KIM93981.1"/>
    <property type="molecule type" value="Genomic_DNA"/>
</dbReference>
<dbReference type="PANTHER" id="PTHR34987">
    <property type="entry name" value="C, PUTATIVE (AFU_ORTHOLOGUE AFUA_3G02880)-RELATED"/>
    <property type="match status" value="1"/>
</dbReference>
<evidence type="ECO:0000259" key="1">
    <source>
        <dbReference type="Pfam" id="PF17389"/>
    </source>
</evidence>
<accession>A0A0C3GUB0</accession>
<dbReference type="InterPro" id="IPR008928">
    <property type="entry name" value="6-hairpin_glycosidase_sf"/>
</dbReference>
<evidence type="ECO:0000313" key="2">
    <source>
        <dbReference type="EMBL" id="KIM93981.1"/>
    </source>
</evidence>
<gene>
    <name evidence="2" type="ORF">OIDMADRAFT_106859</name>
</gene>
<evidence type="ECO:0000313" key="3">
    <source>
        <dbReference type="Proteomes" id="UP000054321"/>
    </source>
</evidence>
<reference evidence="2 3" key="1">
    <citation type="submission" date="2014-04" db="EMBL/GenBank/DDBJ databases">
        <authorList>
            <consortium name="DOE Joint Genome Institute"/>
            <person name="Kuo A."/>
            <person name="Martino E."/>
            <person name="Perotto S."/>
            <person name="Kohler A."/>
            <person name="Nagy L.G."/>
            <person name="Floudas D."/>
            <person name="Copeland A."/>
            <person name="Barry K.W."/>
            <person name="Cichocki N."/>
            <person name="Veneault-Fourrey C."/>
            <person name="LaButti K."/>
            <person name="Lindquist E.A."/>
            <person name="Lipzen A."/>
            <person name="Lundell T."/>
            <person name="Morin E."/>
            <person name="Murat C."/>
            <person name="Sun H."/>
            <person name="Tunlid A."/>
            <person name="Henrissat B."/>
            <person name="Grigoriev I.V."/>
            <person name="Hibbett D.S."/>
            <person name="Martin F."/>
            <person name="Nordberg H.P."/>
            <person name="Cantor M.N."/>
            <person name="Hua S.X."/>
        </authorList>
    </citation>
    <scope>NUCLEOTIDE SEQUENCE [LARGE SCALE GENOMIC DNA]</scope>
    <source>
        <strain evidence="2 3">Zn</strain>
    </source>
</reference>
<dbReference type="Gene3D" id="1.50.10.10">
    <property type="match status" value="1"/>
</dbReference>
<dbReference type="Gene3D" id="2.60.420.10">
    <property type="entry name" value="Maltose phosphorylase, domain 3"/>
    <property type="match status" value="1"/>
</dbReference>
<keyword evidence="3" id="KW-1185">Reference proteome</keyword>
<dbReference type="STRING" id="913774.A0A0C3GUB0"/>
<dbReference type="OrthoDB" id="10036721at2759"/>
<dbReference type="AlphaFoldDB" id="A0A0C3GUB0"/>
<dbReference type="InParanoid" id="A0A0C3GUB0"/>
<dbReference type="InterPro" id="IPR012341">
    <property type="entry name" value="6hp_glycosidase-like_sf"/>
</dbReference>
<protein>
    <submittedName>
        <fullName evidence="2">Glycoside hydrolase family 78 protein</fullName>
    </submittedName>
</protein>
<feature type="domain" description="Alpha-L-rhamnosidase six-hairpin glycosidase" evidence="1">
    <location>
        <begin position="230"/>
        <end position="450"/>
    </location>
</feature>
<name>A0A0C3GUB0_OIDMZ</name>
<dbReference type="GO" id="GO:0016787">
    <property type="term" value="F:hydrolase activity"/>
    <property type="evidence" value="ECO:0007669"/>
    <property type="project" value="UniProtKB-KW"/>
</dbReference>
<dbReference type="Gene3D" id="2.60.120.260">
    <property type="entry name" value="Galactose-binding domain-like"/>
    <property type="match status" value="1"/>
</dbReference>
<dbReference type="Pfam" id="PF17389">
    <property type="entry name" value="Bac_rhamnosid6H"/>
    <property type="match status" value="1"/>
</dbReference>